<evidence type="ECO:0000313" key="1">
    <source>
        <dbReference type="EMBL" id="ANS91823.1"/>
    </source>
</evidence>
<protein>
    <submittedName>
        <fullName evidence="1">Uncharacterized protein</fullName>
    </submittedName>
</protein>
<dbReference type="RefSeq" id="WP_172687479.1">
    <property type="nucleotide sequence ID" value="NZ_KX149097.1"/>
</dbReference>
<geneLocation type="plasmid" evidence="1">
    <name>pWBG707</name>
</geneLocation>
<gene>
    <name evidence="1" type="ORF">pWBG707_00010</name>
</gene>
<dbReference type="AlphaFoldDB" id="A0A1B1P6I8"/>
<accession>A0A1B1P6I8</accession>
<keyword evidence="1" id="KW-0614">Plasmid</keyword>
<sequence length="136" mass="15908">MVGYILIGLMVIGIWYFHHRDTIQYKEHIQKVINEVDILMSEDFKVSNINSIGKDSDNNDVIVFDNGHATHLSASQILFVEYEKDEDISYHMLNVEEVYNLIKRNKSIVSESYVIEKVTPSVTLKILRSRYDELKR</sequence>
<proteinExistence type="predicted"/>
<name>A0A1B1P6I8_STAAU</name>
<organism evidence="1">
    <name type="scientific">Staphylococcus aureus</name>
    <dbReference type="NCBI Taxonomy" id="1280"/>
    <lineage>
        <taxon>Bacteria</taxon>
        <taxon>Bacillati</taxon>
        <taxon>Bacillota</taxon>
        <taxon>Bacilli</taxon>
        <taxon>Bacillales</taxon>
        <taxon>Staphylococcaceae</taxon>
        <taxon>Staphylococcus</taxon>
    </lineage>
</organism>
<reference evidence="1" key="2">
    <citation type="submission" date="2016-04" db="EMBL/GenBank/DDBJ databases">
        <authorList>
            <person name="Ramsay J.P."/>
        </authorList>
    </citation>
    <scope>NUCLEOTIDE SEQUENCE</scope>
    <source>
        <strain evidence="1">WBG7410</strain>
        <plasmid evidence="1">pWBG707</plasmid>
    </source>
</reference>
<dbReference type="EMBL" id="KX149097">
    <property type="protein sequence ID" value="ANS91823.1"/>
    <property type="molecule type" value="Genomic_DNA"/>
</dbReference>
<reference evidence="1" key="1">
    <citation type="journal article" date="1992" name="FEMS Microbiol. Lett.">
        <title>Conjugative trimethoprim resistance in Staphylococcus aureus.</title>
        <authorList>
            <person name="Udo E.E."/>
            <person name="Wei M.Q."/>
            <person name="Grubb W.B."/>
        </authorList>
    </citation>
    <scope>NUCLEOTIDE SEQUENCE</scope>
    <source>
        <strain evidence="1">WBG7410</strain>
        <plasmid evidence="1">pWBG707</plasmid>
    </source>
</reference>